<dbReference type="KEGG" id="sphk:SKP52_14000"/>
<dbReference type="STRING" id="1515612.SKP52_14000"/>
<evidence type="ECO:0000313" key="1">
    <source>
        <dbReference type="EMBL" id="AJA09685.1"/>
    </source>
</evidence>
<organism evidence="1 2">
    <name type="scientific">Sphingopyxis fribergensis</name>
    <dbReference type="NCBI Taxonomy" id="1515612"/>
    <lineage>
        <taxon>Bacteria</taxon>
        <taxon>Pseudomonadati</taxon>
        <taxon>Pseudomonadota</taxon>
        <taxon>Alphaproteobacteria</taxon>
        <taxon>Sphingomonadales</taxon>
        <taxon>Sphingomonadaceae</taxon>
        <taxon>Sphingopyxis</taxon>
    </lineage>
</organism>
<dbReference type="AlphaFoldDB" id="A0A0A7PI92"/>
<dbReference type="RefSeq" id="WP_039575578.1">
    <property type="nucleotide sequence ID" value="NZ_CP009122.1"/>
</dbReference>
<accession>A0A0A7PI92</accession>
<dbReference type="Proteomes" id="UP000030907">
    <property type="component" value="Chromosome"/>
</dbReference>
<dbReference type="OrthoDB" id="7596119at2"/>
<sequence length="61" mass="6288">MAQIRLIECGAVIAAVFDIVAGTTLEPLAPVLAWEVVNGLRPLEGIAASPAQRKPAGATLH</sequence>
<dbReference type="EMBL" id="CP009122">
    <property type="protein sequence ID" value="AJA09685.1"/>
    <property type="molecule type" value="Genomic_DNA"/>
</dbReference>
<protein>
    <submittedName>
        <fullName evidence="1">Uncharacterized protein</fullName>
    </submittedName>
</protein>
<keyword evidence="2" id="KW-1185">Reference proteome</keyword>
<proteinExistence type="predicted"/>
<evidence type="ECO:0000313" key="2">
    <source>
        <dbReference type="Proteomes" id="UP000030907"/>
    </source>
</evidence>
<dbReference type="HOGENOM" id="CLU_2920379_0_0_5"/>
<reference evidence="1 2" key="1">
    <citation type="journal article" date="2015" name="Int. J. Syst. Evol. Microbiol.">
        <title>Description of Sphingopyxis fribergensis sp. nov. - a soil bacterium with the ability to degrade styrene and phenylacetic acid.</title>
        <authorList>
            <person name="Oelschlagel M."/>
            <person name="Ruckert C."/>
            <person name="Kalinowski J."/>
            <person name="Schmidt G."/>
            <person name="Schlomann M."/>
            <person name="Tischler D."/>
        </authorList>
    </citation>
    <scope>NUCLEOTIDE SEQUENCE [LARGE SCALE GENOMIC DNA]</scope>
    <source>
        <strain evidence="1 2">Kp5.2</strain>
    </source>
</reference>
<name>A0A0A7PI92_9SPHN</name>
<gene>
    <name evidence="1" type="ORF">SKP52_14000</name>
</gene>